<evidence type="ECO:0000313" key="3">
    <source>
        <dbReference type="Proteomes" id="UP000782312"/>
    </source>
</evidence>
<dbReference type="InterPro" id="IPR000595">
    <property type="entry name" value="cNMP-bd_dom"/>
</dbReference>
<feature type="domain" description="Cyclic nucleotide-binding" evidence="1">
    <location>
        <begin position="48"/>
        <end position="124"/>
    </location>
</feature>
<protein>
    <recommendedName>
        <fullName evidence="1">Cyclic nucleotide-binding domain-containing protein</fullName>
    </recommendedName>
</protein>
<dbReference type="InterPro" id="IPR018490">
    <property type="entry name" value="cNMP-bd_dom_sf"/>
</dbReference>
<dbReference type="SUPFAM" id="SSF51206">
    <property type="entry name" value="cAMP-binding domain-like"/>
    <property type="match status" value="1"/>
</dbReference>
<reference evidence="2" key="1">
    <citation type="submission" date="2020-07" db="EMBL/GenBank/DDBJ databases">
        <title>Huge and variable diversity of episymbiotic CPR bacteria and DPANN archaea in groundwater ecosystems.</title>
        <authorList>
            <person name="He C.Y."/>
            <person name="Keren R."/>
            <person name="Whittaker M."/>
            <person name="Farag I.F."/>
            <person name="Doudna J."/>
            <person name="Cate J.H.D."/>
            <person name="Banfield J.F."/>
        </authorList>
    </citation>
    <scope>NUCLEOTIDE SEQUENCE</scope>
    <source>
        <strain evidence="2">NC_groundwater_763_Ag_S-0.2um_68_21</strain>
    </source>
</reference>
<sequence length="207" mass="23556">MNGQDTRDLRLERETLFVRKVAFENRTFAGLTPELRTVIQKLQRNLRFFRNMREDEALLFLRFSRSKTFDEGETLTCPAEGGDCLCLLVTGEIIFQANGGKAFQIEPGVVFGTISLARGATARAGKNALIFYIDRDILRRNMPSLTAKYDMCPFGIRSKEGGHLCFDPAAGKFFQPQPELLRSFCKWENGFQPCPHYRSFKQANKPA</sequence>
<dbReference type="InterPro" id="IPR014710">
    <property type="entry name" value="RmlC-like_jellyroll"/>
</dbReference>
<dbReference type="Proteomes" id="UP000782312">
    <property type="component" value="Unassembled WGS sequence"/>
</dbReference>
<accession>A0A932MM63</accession>
<comment type="caution">
    <text evidence="2">The sequence shown here is derived from an EMBL/GenBank/DDBJ whole genome shotgun (WGS) entry which is preliminary data.</text>
</comment>
<name>A0A932MM63_UNCTE</name>
<evidence type="ECO:0000259" key="1">
    <source>
        <dbReference type="PROSITE" id="PS50042"/>
    </source>
</evidence>
<dbReference type="PROSITE" id="PS50042">
    <property type="entry name" value="CNMP_BINDING_3"/>
    <property type="match status" value="1"/>
</dbReference>
<dbReference type="Gene3D" id="2.60.120.10">
    <property type="entry name" value="Jelly Rolls"/>
    <property type="match status" value="1"/>
</dbReference>
<gene>
    <name evidence="2" type="ORF">HYZ11_01910</name>
</gene>
<organism evidence="2 3">
    <name type="scientific">Tectimicrobiota bacterium</name>
    <dbReference type="NCBI Taxonomy" id="2528274"/>
    <lineage>
        <taxon>Bacteria</taxon>
        <taxon>Pseudomonadati</taxon>
        <taxon>Nitrospinota/Tectimicrobiota group</taxon>
        <taxon>Candidatus Tectimicrobiota</taxon>
    </lineage>
</organism>
<proteinExistence type="predicted"/>
<dbReference type="EMBL" id="JACPUR010000002">
    <property type="protein sequence ID" value="MBI3126343.1"/>
    <property type="molecule type" value="Genomic_DNA"/>
</dbReference>
<evidence type="ECO:0000313" key="2">
    <source>
        <dbReference type="EMBL" id="MBI3126343.1"/>
    </source>
</evidence>
<dbReference type="AlphaFoldDB" id="A0A932MM63"/>